<organism evidence="1 2">
    <name type="scientific">Eumeta variegata</name>
    <name type="common">Bagworm moth</name>
    <name type="synonym">Eumeta japonica</name>
    <dbReference type="NCBI Taxonomy" id="151549"/>
    <lineage>
        <taxon>Eukaryota</taxon>
        <taxon>Metazoa</taxon>
        <taxon>Ecdysozoa</taxon>
        <taxon>Arthropoda</taxon>
        <taxon>Hexapoda</taxon>
        <taxon>Insecta</taxon>
        <taxon>Pterygota</taxon>
        <taxon>Neoptera</taxon>
        <taxon>Endopterygota</taxon>
        <taxon>Lepidoptera</taxon>
        <taxon>Glossata</taxon>
        <taxon>Ditrysia</taxon>
        <taxon>Tineoidea</taxon>
        <taxon>Psychidae</taxon>
        <taxon>Oiketicinae</taxon>
        <taxon>Eumeta</taxon>
    </lineage>
</organism>
<dbReference type="Proteomes" id="UP000299102">
    <property type="component" value="Unassembled WGS sequence"/>
</dbReference>
<keyword evidence="2" id="KW-1185">Reference proteome</keyword>
<dbReference type="AlphaFoldDB" id="A0A4C1YG43"/>
<comment type="caution">
    <text evidence="1">The sequence shown here is derived from an EMBL/GenBank/DDBJ whole genome shotgun (WGS) entry which is preliminary data.</text>
</comment>
<protein>
    <submittedName>
        <fullName evidence="1">Uncharacterized protein</fullName>
    </submittedName>
</protein>
<evidence type="ECO:0000313" key="2">
    <source>
        <dbReference type="Proteomes" id="UP000299102"/>
    </source>
</evidence>
<name>A0A4C1YG43_EUMVA</name>
<evidence type="ECO:0000313" key="1">
    <source>
        <dbReference type="EMBL" id="GBP74293.1"/>
    </source>
</evidence>
<gene>
    <name evidence="1" type="ORF">EVAR_42872_1</name>
</gene>
<sequence length="94" mass="10803">MYTPTRSADANYRRHHIGLGCSAARLSLYPYSAADRHATCNTQTKIDKTEFKNCSRSRRRSERTCPTERSLPQDAPLKFLDIIKNLTARKFNVL</sequence>
<accession>A0A4C1YG43</accession>
<proteinExistence type="predicted"/>
<dbReference type="EMBL" id="BGZK01001202">
    <property type="protein sequence ID" value="GBP74293.1"/>
    <property type="molecule type" value="Genomic_DNA"/>
</dbReference>
<reference evidence="1 2" key="1">
    <citation type="journal article" date="2019" name="Commun. Biol.">
        <title>The bagworm genome reveals a unique fibroin gene that provides high tensile strength.</title>
        <authorList>
            <person name="Kono N."/>
            <person name="Nakamura H."/>
            <person name="Ohtoshi R."/>
            <person name="Tomita M."/>
            <person name="Numata K."/>
            <person name="Arakawa K."/>
        </authorList>
    </citation>
    <scope>NUCLEOTIDE SEQUENCE [LARGE SCALE GENOMIC DNA]</scope>
</reference>